<reference evidence="3" key="1">
    <citation type="submission" date="2020-02" db="EMBL/GenBank/DDBJ databases">
        <authorList>
            <person name="Scholz U."/>
            <person name="Mascher M."/>
            <person name="Fiebig A."/>
        </authorList>
    </citation>
    <scope>NUCLEOTIDE SEQUENCE</scope>
</reference>
<evidence type="ECO:0000313" key="3">
    <source>
        <dbReference type="EMBL" id="CAA7408815.1"/>
    </source>
</evidence>
<dbReference type="AlphaFoldDB" id="A0A7I8LHT1"/>
<dbReference type="Pfam" id="PF00498">
    <property type="entry name" value="FHA"/>
    <property type="match status" value="1"/>
</dbReference>
<dbReference type="CDD" id="cd00060">
    <property type="entry name" value="FHA"/>
    <property type="match status" value="1"/>
</dbReference>
<feature type="domain" description="FHA" evidence="2">
    <location>
        <begin position="31"/>
        <end position="83"/>
    </location>
</feature>
<protein>
    <recommendedName>
        <fullName evidence="2">FHA domain-containing protein</fullName>
    </recommendedName>
</protein>
<dbReference type="EMBL" id="LR746278">
    <property type="protein sequence ID" value="CAA7408815.1"/>
    <property type="molecule type" value="Genomic_DNA"/>
</dbReference>
<feature type="compositionally biased region" description="Basic and acidic residues" evidence="1">
    <location>
        <begin position="207"/>
        <end position="219"/>
    </location>
</feature>
<feature type="region of interest" description="Disordered" evidence="1">
    <location>
        <begin position="108"/>
        <end position="232"/>
    </location>
</feature>
<gene>
    <name evidence="3" type="ORF">SI8410_15019493</name>
</gene>
<evidence type="ECO:0000259" key="2">
    <source>
        <dbReference type="PROSITE" id="PS50006"/>
    </source>
</evidence>
<dbReference type="InterPro" id="IPR008984">
    <property type="entry name" value="SMAD_FHA_dom_sf"/>
</dbReference>
<feature type="compositionally biased region" description="Basic residues" evidence="1">
    <location>
        <begin position="173"/>
        <end position="188"/>
    </location>
</feature>
<dbReference type="Proteomes" id="UP000663760">
    <property type="component" value="Chromosome 15"/>
</dbReference>
<dbReference type="PROSITE" id="PS50006">
    <property type="entry name" value="FHA_DOMAIN"/>
    <property type="match status" value="1"/>
</dbReference>
<dbReference type="InterPro" id="IPR000253">
    <property type="entry name" value="FHA_dom"/>
</dbReference>
<dbReference type="InterPro" id="IPR050923">
    <property type="entry name" value="Cell_Proc_Reg/RNA_Proc"/>
</dbReference>
<organism evidence="3 4">
    <name type="scientific">Spirodela intermedia</name>
    <name type="common">Intermediate duckweed</name>
    <dbReference type="NCBI Taxonomy" id="51605"/>
    <lineage>
        <taxon>Eukaryota</taxon>
        <taxon>Viridiplantae</taxon>
        <taxon>Streptophyta</taxon>
        <taxon>Embryophyta</taxon>
        <taxon>Tracheophyta</taxon>
        <taxon>Spermatophyta</taxon>
        <taxon>Magnoliopsida</taxon>
        <taxon>Liliopsida</taxon>
        <taxon>Araceae</taxon>
        <taxon>Lemnoideae</taxon>
        <taxon>Spirodela</taxon>
    </lineage>
</organism>
<name>A0A7I8LHT1_SPIIN</name>
<proteinExistence type="predicted"/>
<dbReference type="SMART" id="SM00240">
    <property type="entry name" value="FHA"/>
    <property type="match status" value="1"/>
</dbReference>
<sequence length="308" mass="32506">MESSGSPALTLVVENGPRKGEIVECLPGSRVRIGRIVRGNTFTIKDPSISQSHVSIECAGGGGGWTVADLDSSNGTFLNGVQIQPFVPAELRGGDAIKIGEHTTIHVKIGEAQRRSPKRGGGAAGTSDAPLEKPAGRGRGRPRRACVAARVPDAPSLEPVDPDGDGGKSNVRGGRRKAGASASRRGRPPRNPATRVLNPVPEEPEVEEAKDSSPVERIKASRAGGRSGTASLAGVKVEPAAEMAGGNPSVDMERMTLEEWFHRMENHLPKVIHGVAEQVIADIRAKAEMFKDYVEHSSSTQHRIPAEG</sequence>
<dbReference type="SUPFAM" id="SSF49879">
    <property type="entry name" value="SMAD/FHA domain"/>
    <property type="match status" value="1"/>
</dbReference>
<dbReference type="Gene3D" id="2.60.200.20">
    <property type="match status" value="1"/>
</dbReference>
<feature type="compositionally biased region" description="Low complexity" evidence="1">
    <location>
        <begin position="145"/>
        <end position="155"/>
    </location>
</feature>
<accession>A0A7I8LHT1</accession>
<keyword evidence="4" id="KW-1185">Reference proteome</keyword>
<dbReference type="PANTHER" id="PTHR23308">
    <property type="entry name" value="NUCLEAR INHIBITOR OF PROTEIN PHOSPHATASE-1"/>
    <property type="match status" value="1"/>
</dbReference>
<evidence type="ECO:0000313" key="4">
    <source>
        <dbReference type="Proteomes" id="UP000663760"/>
    </source>
</evidence>
<dbReference type="OrthoDB" id="687730at2759"/>
<evidence type="ECO:0000256" key="1">
    <source>
        <dbReference type="SAM" id="MobiDB-lite"/>
    </source>
</evidence>